<feature type="region of interest" description="Disordered" evidence="1">
    <location>
        <begin position="91"/>
        <end position="129"/>
    </location>
</feature>
<evidence type="ECO:0000256" key="1">
    <source>
        <dbReference type="SAM" id="MobiDB-lite"/>
    </source>
</evidence>
<dbReference type="OrthoDB" id="10594419at2759"/>
<protein>
    <submittedName>
        <fullName evidence="2">Uncharacterized protein</fullName>
    </submittedName>
</protein>
<sequence>MEEVLEDHWWGRGEEEELKHPKSSALFHWSAMKRQPRLHRLWRWKKPGVARLASRPGHSFSFQPSGSQRSDIITQPANVTPHHLLPPQPTESTFGLPQNVTSGNTGRKAIEDRNERRRKGPAGAVTGPASYNTEQKEARPYIRRIMWRGQVPVAPIQIVRHAKYRWLRTPAALGFFPLSRERDDDAPPAG</sequence>
<proteinExistence type="predicted"/>
<dbReference type="HOGENOM" id="CLU_1526249_0_0_1"/>
<dbReference type="EMBL" id="GG698488">
    <property type="protein sequence ID" value="EGD95462.1"/>
    <property type="molecule type" value="Genomic_DNA"/>
</dbReference>
<reference evidence="3" key="1">
    <citation type="journal article" date="2012" name="MBio">
        <title>Comparative genome analysis of Trichophyton rubrum and related dermatophytes reveals candidate genes involved in infection.</title>
        <authorList>
            <person name="Martinez D.A."/>
            <person name="Oliver B.G."/>
            <person name="Graeser Y."/>
            <person name="Goldberg J.M."/>
            <person name="Li W."/>
            <person name="Martinez-Rossi N.M."/>
            <person name="Monod M."/>
            <person name="Shelest E."/>
            <person name="Barton R.C."/>
            <person name="Birch E."/>
            <person name="Brakhage A.A."/>
            <person name="Chen Z."/>
            <person name="Gurr S.J."/>
            <person name="Heiman D."/>
            <person name="Heitman J."/>
            <person name="Kosti I."/>
            <person name="Rossi A."/>
            <person name="Saif S."/>
            <person name="Samalova M."/>
            <person name="Saunders C.W."/>
            <person name="Shea T."/>
            <person name="Summerbell R.C."/>
            <person name="Xu J."/>
            <person name="Young S."/>
            <person name="Zeng Q."/>
            <person name="Birren B.W."/>
            <person name="Cuomo C.A."/>
            <person name="White T.C."/>
        </authorList>
    </citation>
    <scope>NUCLEOTIDE SEQUENCE [LARGE SCALE GENOMIC DNA]</scope>
    <source>
        <strain evidence="3">CBS 112818</strain>
    </source>
</reference>
<keyword evidence="3" id="KW-1185">Reference proteome</keyword>
<feature type="compositionally biased region" description="Polar residues" evidence="1">
    <location>
        <begin position="91"/>
        <end position="105"/>
    </location>
</feature>
<organism evidence="2 3">
    <name type="scientific">Trichophyton tonsurans (strain CBS 112818)</name>
    <name type="common">Scalp ringworm fungus</name>
    <dbReference type="NCBI Taxonomy" id="647933"/>
    <lineage>
        <taxon>Eukaryota</taxon>
        <taxon>Fungi</taxon>
        <taxon>Dikarya</taxon>
        <taxon>Ascomycota</taxon>
        <taxon>Pezizomycotina</taxon>
        <taxon>Eurotiomycetes</taxon>
        <taxon>Eurotiomycetidae</taxon>
        <taxon>Onygenales</taxon>
        <taxon>Arthrodermataceae</taxon>
        <taxon>Trichophyton</taxon>
    </lineage>
</organism>
<name>F2RVW3_TRIT1</name>
<gene>
    <name evidence="2" type="ORF">TESG_08384</name>
</gene>
<dbReference type="AlphaFoldDB" id="F2RVW3"/>
<evidence type="ECO:0000313" key="3">
    <source>
        <dbReference type="Proteomes" id="UP000009172"/>
    </source>
</evidence>
<accession>F2RVW3</accession>
<dbReference type="Proteomes" id="UP000009172">
    <property type="component" value="Unassembled WGS sequence"/>
</dbReference>
<evidence type="ECO:0000313" key="2">
    <source>
        <dbReference type="EMBL" id="EGD95462.1"/>
    </source>
</evidence>